<dbReference type="CDD" id="cd14473">
    <property type="entry name" value="FERM_B-lobe"/>
    <property type="match status" value="1"/>
</dbReference>
<dbReference type="SUPFAM" id="SSF54236">
    <property type="entry name" value="Ubiquitin-like"/>
    <property type="match status" value="1"/>
</dbReference>
<keyword evidence="2" id="KW-1185">Reference proteome</keyword>
<dbReference type="Pfam" id="PF21477">
    <property type="entry name" value="FERM_C_FAK1"/>
    <property type="match status" value="1"/>
</dbReference>
<dbReference type="SMART" id="SM00295">
    <property type="entry name" value="B41"/>
    <property type="match status" value="1"/>
</dbReference>
<dbReference type="PANTHER" id="PTHR46221:SF9">
    <property type="entry name" value="NON-SPECIFIC PROTEIN-TYROSINE KINASE"/>
    <property type="match status" value="1"/>
</dbReference>
<dbReference type="InterPro" id="IPR029071">
    <property type="entry name" value="Ubiquitin-like_domsf"/>
</dbReference>
<dbReference type="InterPro" id="IPR041784">
    <property type="entry name" value="FAK1/PYK2_FERM_C"/>
</dbReference>
<dbReference type="Gene3D" id="2.30.29.30">
    <property type="entry name" value="Pleckstrin-homology domain (PH domain)/Phosphotyrosine-binding domain (PTB)"/>
    <property type="match status" value="1"/>
</dbReference>
<accession>A0ABM0MXC6</accession>
<dbReference type="InterPro" id="IPR000299">
    <property type="entry name" value="FERM_domain"/>
</dbReference>
<dbReference type="SUPFAM" id="SSF50729">
    <property type="entry name" value="PH domain-like"/>
    <property type="match status" value="1"/>
</dbReference>
<evidence type="ECO:0000259" key="1">
    <source>
        <dbReference type="PROSITE" id="PS50057"/>
    </source>
</evidence>
<dbReference type="CDD" id="cd13190">
    <property type="entry name" value="FERM_C_FAK1"/>
    <property type="match status" value="1"/>
</dbReference>
<feature type="domain" description="FERM" evidence="1">
    <location>
        <begin position="5"/>
        <end position="320"/>
    </location>
</feature>
<dbReference type="PROSITE" id="PS50057">
    <property type="entry name" value="FERM_3"/>
    <property type="match status" value="1"/>
</dbReference>
<dbReference type="SUPFAM" id="SSF47031">
    <property type="entry name" value="Second domain of FERM"/>
    <property type="match status" value="1"/>
</dbReference>
<organism evidence="2 3">
    <name type="scientific">Saccoglossus kowalevskii</name>
    <name type="common">Acorn worm</name>
    <dbReference type="NCBI Taxonomy" id="10224"/>
    <lineage>
        <taxon>Eukaryota</taxon>
        <taxon>Metazoa</taxon>
        <taxon>Hemichordata</taxon>
        <taxon>Enteropneusta</taxon>
        <taxon>Harrimaniidae</taxon>
        <taxon>Saccoglossus</taxon>
    </lineage>
</organism>
<protein>
    <submittedName>
        <fullName evidence="3">Focal adhesion kinase 1-like</fullName>
    </submittedName>
</protein>
<dbReference type="InterPro" id="IPR019748">
    <property type="entry name" value="FERM_central"/>
</dbReference>
<dbReference type="InterPro" id="IPR041390">
    <property type="entry name" value="FADK_N"/>
</dbReference>
<evidence type="ECO:0000313" key="2">
    <source>
        <dbReference type="Proteomes" id="UP000694865"/>
    </source>
</evidence>
<dbReference type="RefSeq" id="XP_006824667.1">
    <property type="nucleotide sequence ID" value="XM_006824604.1"/>
</dbReference>
<reference evidence="3" key="1">
    <citation type="submission" date="2025-08" db="UniProtKB">
        <authorList>
            <consortium name="RefSeq"/>
        </authorList>
    </citation>
    <scope>IDENTIFICATION</scope>
    <source>
        <tissue evidence="3">Testes</tissue>
    </source>
</reference>
<dbReference type="Pfam" id="PF18038">
    <property type="entry name" value="FERM_N_2"/>
    <property type="match status" value="1"/>
</dbReference>
<dbReference type="InterPro" id="IPR014352">
    <property type="entry name" value="FERM/acyl-CoA-bd_prot_sf"/>
</dbReference>
<feature type="non-terminal residue" evidence="3">
    <location>
        <position position="329"/>
    </location>
</feature>
<gene>
    <name evidence="3" type="primary">LOC102800805</name>
</gene>
<dbReference type="Gene3D" id="3.10.20.90">
    <property type="entry name" value="Phosphatidylinositol 3-kinase Catalytic Subunit, Chain A, domain 1"/>
    <property type="match status" value="1"/>
</dbReference>
<dbReference type="PANTHER" id="PTHR46221">
    <property type="entry name" value="FERM AND PDZ DOMAIN-CONTAINING PROTEIN FAMILY MEMBER"/>
    <property type="match status" value="1"/>
</dbReference>
<dbReference type="Pfam" id="PF00373">
    <property type="entry name" value="FERM_M"/>
    <property type="match status" value="1"/>
</dbReference>
<name>A0ABM0MXC6_SACKO</name>
<dbReference type="Gene3D" id="1.20.80.10">
    <property type="match status" value="1"/>
</dbReference>
<dbReference type="Proteomes" id="UP000694865">
    <property type="component" value="Unplaced"/>
</dbReference>
<evidence type="ECO:0000313" key="3">
    <source>
        <dbReference type="RefSeq" id="XP_006824667.1"/>
    </source>
</evidence>
<dbReference type="InterPro" id="IPR019749">
    <property type="entry name" value="Band_41_domain"/>
</dbReference>
<sequence length="329" mass="37821">MTEKSTLRVHQPNGGFNSVKCGDTTEFKTIIHAVVTRLAAGERPLECCYAIRLADSKSSDCYWIHHDLTVGFVRKKYESLHHDGDWKYELRIRYLPKSYPDMYEKDKVTFFYFYDQVRNDYLASTAENIDQDIAIQLGCLEIRRFFKDMPQMALDKKANFEYLEKEIGLKRFFPRSALESVKPKNLRKLILHYFKQYSGLNEEHCVYQFFQLLATVSMFDQEKFKCALGTGWSISVDLVVSPRDGISCLTDKAASPTHMADFSQVVSVQVTSTENERKGILQLKIAGANEAVYITVPSVNTAEDMADIIDGYCRLTLDSKQSFMIKPHQ</sequence>
<dbReference type="GeneID" id="102800805"/>
<dbReference type="InterPro" id="IPR011993">
    <property type="entry name" value="PH-like_dom_sf"/>
</dbReference>
<dbReference type="InterPro" id="IPR049385">
    <property type="entry name" value="FAK1-like_FERM_C"/>
</dbReference>
<proteinExistence type="predicted"/>
<dbReference type="InterPro" id="IPR035963">
    <property type="entry name" value="FERM_2"/>
</dbReference>